<evidence type="ECO:0000256" key="2">
    <source>
        <dbReference type="SAM" id="MobiDB-lite"/>
    </source>
</evidence>
<keyword evidence="1" id="KW-0862">Zinc</keyword>
<proteinExistence type="predicted"/>
<dbReference type="PROSITE" id="PS00028">
    <property type="entry name" value="ZINC_FINGER_C2H2_1"/>
    <property type="match status" value="1"/>
</dbReference>
<reference evidence="4 5" key="1">
    <citation type="journal article" date="2023" name="G3 (Bethesda)">
        <title>A chromosome-length genome assembly and annotation of blackberry (Rubus argutus, cv. 'Hillquist').</title>
        <authorList>
            <person name="Bruna T."/>
            <person name="Aryal R."/>
            <person name="Dudchenko O."/>
            <person name="Sargent D.J."/>
            <person name="Mead D."/>
            <person name="Buti M."/>
            <person name="Cavallini A."/>
            <person name="Hytonen T."/>
            <person name="Andres J."/>
            <person name="Pham M."/>
            <person name="Weisz D."/>
            <person name="Mascagni F."/>
            <person name="Usai G."/>
            <person name="Natali L."/>
            <person name="Bassil N."/>
            <person name="Fernandez G.E."/>
            <person name="Lomsadze A."/>
            <person name="Armour M."/>
            <person name="Olukolu B."/>
            <person name="Poorten T."/>
            <person name="Britton C."/>
            <person name="Davik J."/>
            <person name="Ashrafi H."/>
            <person name="Aiden E.L."/>
            <person name="Borodovsky M."/>
            <person name="Worthington M."/>
        </authorList>
    </citation>
    <scope>NUCLEOTIDE SEQUENCE [LARGE SCALE GENOMIC DNA]</scope>
    <source>
        <strain evidence="4">PI 553951</strain>
    </source>
</reference>
<sequence length="298" mass="31627">MSLPNNNENQIGSSSTSPSTTTCLVPIVTSTIDAIPISSMYPVMDNSHMPAAPVGRINSAAAGINNYFRPNINPFLLPAVTGAPPSNLGLRRMIVYEFEDQLAAAAPVPNFMGGSDRYNYFLNPGTANSASFPGLWYNGGNNFLSHQQNPFGFGTLGPRAPLVPFVSAGAPDNYEAPSTQVPRAASSSISLGGRSGPRVEAQVQSTTDQASSSTNTIALVRQLQNQVDAGGKHVCFECGKAFQSGPALGGHMSSHTKRRKKEEYERALRKRIARGRDEAATSLANANPVEGNETEGRE</sequence>
<accession>A0AAW1XZ45</accession>
<dbReference type="GO" id="GO:0008270">
    <property type="term" value="F:zinc ion binding"/>
    <property type="evidence" value="ECO:0007669"/>
    <property type="project" value="UniProtKB-KW"/>
</dbReference>
<feature type="compositionally biased region" description="Polar residues" evidence="2">
    <location>
        <begin position="1"/>
        <end position="12"/>
    </location>
</feature>
<feature type="region of interest" description="Disordered" evidence="2">
    <location>
        <begin position="174"/>
        <end position="213"/>
    </location>
</feature>
<dbReference type="SUPFAM" id="SSF57667">
    <property type="entry name" value="beta-beta-alpha zinc fingers"/>
    <property type="match status" value="1"/>
</dbReference>
<dbReference type="Proteomes" id="UP001457282">
    <property type="component" value="Unassembled WGS sequence"/>
</dbReference>
<keyword evidence="5" id="KW-1185">Reference proteome</keyword>
<feature type="region of interest" description="Disordered" evidence="2">
    <location>
        <begin position="247"/>
        <end position="266"/>
    </location>
</feature>
<evidence type="ECO:0000256" key="1">
    <source>
        <dbReference type="PROSITE-ProRule" id="PRU00042"/>
    </source>
</evidence>
<protein>
    <recommendedName>
        <fullName evidence="3">C2H2-type domain-containing protein</fullName>
    </recommendedName>
</protein>
<dbReference type="PROSITE" id="PS50157">
    <property type="entry name" value="ZINC_FINGER_C2H2_2"/>
    <property type="match status" value="1"/>
</dbReference>
<dbReference type="EMBL" id="JBEDUW010000003">
    <property type="protein sequence ID" value="KAK9941335.1"/>
    <property type="molecule type" value="Genomic_DNA"/>
</dbReference>
<dbReference type="InterPro" id="IPR036236">
    <property type="entry name" value="Znf_C2H2_sf"/>
</dbReference>
<dbReference type="Gene3D" id="3.30.160.60">
    <property type="entry name" value="Classic Zinc Finger"/>
    <property type="match status" value="1"/>
</dbReference>
<evidence type="ECO:0000259" key="3">
    <source>
        <dbReference type="PROSITE" id="PS50157"/>
    </source>
</evidence>
<gene>
    <name evidence="4" type="ORF">M0R45_017941</name>
</gene>
<dbReference type="InterPro" id="IPR013087">
    <property type="entry name" value="Znf_C2H2_type"/>
</dbReference>
<organism evidence="4 5">
    <name type="scientific">Rubus argutus</name>
    <name type="common">Southern blackberry</name>
    <dbReference type="NCBI Taxonomy" id="59490"/>
    <lineage>
        <taxon>Eukaryota</taxon>
        <taxon>Viridiplantae</taxon>
        <taxon>Streptophyta</taxon>
        <taxon>Embryophyta</taxon>
        <taxon>Tracheophyta</taxon>
        <taxon>Spermatophyta</taxon>
        <taxon>Magnoliopsida</taxon>
        <taxon>eudicotyledons</taxon>
        <taxon>Gunneridae</taxon>
        <taxon>Pentapetalae</taxon>
        <taxon>rosids</taxon>
        <taxon>fabids</taxon>
        <taxon>Rosales</taxon>
        <taxon>Rosaceae</taxon>
        <taxon>Rosoideae</taxon>
        <taxon>Rosoideae incertae sedis</taxon>
        <taxon>Rubus</taxon>
    </lineage>
</organism>
<keyword evidence="1" id="KW-0863">Zinc-finger</keyword>
<name>A0AAW1XZ45_RUBAR</name>
<dbReference type="Pfam" id="PF13912">
    <property type="entry name" value="zf-C2H2_6"/>
    <property type="match status" value="1"/>
</dbReference>
<evidence type="ECO:0000313" key="5">
    <source>
        <dbReference type="Proteomes" id="UP001457282"/>
    </source>
</evidence>
<feature type="compositionally biased region" description="Polar residues" evidence="2">
    <location>
        <begin position="176"/>
        <end position="190"/>
    </location>
</feature>
<dbReference type="AlphaFoldDB" id="A0AAW1XZ45"/>
<evidence type="ECO:0000313" key="4">
    <source>
        <dbReference type="EMBL" id="KAK9941335.1"/>
    </source>
</evidence>
<keyword evidence="1" id="KW-0479">Metal-binding</keyword>
<feature type="region of interest" description="Disordered" evidence="2">
    <location>
        <begin position="273"/>
        <end position="298"/>
    </location>
</feature>
<feature type="compositionally biased region" description="Polar residues" evidence="2">
    <location>
        <begin position="202"/>
        <end position="213"/>
    </location>
</feature>
<comment type="caution">
    <text evidence="4">The sequence shown here is derived from an EMBL/GenBank/DDBJ whole genome shotgun (WGS) entry which is preliminary data.</text>
</comment>
<feature type="region of interest" description="Disordered" evidence="2">
    <location>
        <begin position="1"/>
        <end position="20"/>
    </location>
</feature>
<feature type="domain" description="C2H2-type" evidence="3">
    <location>
        <begin position="233"/>
        <end position="260"/>
    </location>
</feature>